<evidence type="ECO:0000256" key="1">
    <source>
        <dbReference type="ARBA" id="ARBA00023125"/>
    </source>
</evidence>
<organism evidence="4 5">
    <name type="scientific">Leucobacter chromiisoli</name>
    <dbReference type="NCBI Taxonomy" id="2796471"/>
    <lineage>
        <taxon>Bacteria</taxon>
        <taxon>Bacillati</taxon>
        <taxon>Actinomycetota</taxon>
        <taxon>Actinomycetes</taxon>
        <taxon>Micrococcales</taxon>
        <taxon>Microbacteriaceae</taxon>
        <taxon>Leucobacter</taxon>
    </lineage>
</organism>
<evidence type="ECO:0000313" key="5">
    <source>
        <dbReference type="Proteomes" id="UP000608530"/>
    </source>
</evidence>
<dbReference type="PRINTS" id="PR00455">
    <property type="entry name" value="HTHTETR"/>
</dbReference>
<comment type="caution">
    <text evidence="4">The sequence shown here is derived from an EMBL/GenBank/DDBJ whole genome shotgun (WGS) entry which is preliminary data.</text>
</comment>
<dbReference type="Proteomes" id="UP000608530">
    <property type="component" value="Unassembled WGS sequence"/>
</dbReference>
<dbReference type="Pfam" id="PF00440">
    <property type="entry name" value="TetR_N"/>
    <property type="match status" value="1"/>
</dbReference>
<proteinExistence type="predicted"/>
<dbReference type="PROSITE" id="PS50977">
    <property type="entry name" value="HTH_TETR_2"/>
    <property type="match status" value="1"/>
</dbReference>
<evidence type="ECO:0000256" key="2">
    <source>
        <dbReference type="PROSITE-ProRule" id="PRU00335"/>
    </source>
</evidence>
<sequence>MTDTRPPEARPSPRRQETRARLLDAAAEVFVEEGLQGASVEAVCTRAGFTRGAFYSNFSSKEELFLAALAREYEQRTDELEQRVTELTPLLRDREGCLERAEVAEYVAEFFAPTDPETVWFVLETEFLLLAMRDPSLAPGFADFLTRSKNGLASMVEGVVGAAGRRFTIPVERAVPILGGVFERALRISALSGRDAPEGIDELGDRIAELIFAITEEA</sequence>
<dbReference type="PANTHER" id="PTHR30055">
    <property type="entry name" value="HTH-TYPE TRANSCRIPTIONAL REGULATOR RUTR"/>
    <property type="match status" value="1"/>
</dbReference>
<feature type="DNA-binding region" description="H-T-H motif" evidence="2">
    <location>
        <begin position="39"/>
        <end position="58"/>
    </location>
</feature>
<dbReference type="SUPFAM" id="SSF46689">
    <property type="entry name" value="Homeodomain-like"/>
    <property type="match status" value="1"/>
</dbReference>
<dbReference type="InterPro" id="IPR001647">
    <property type="entry name" value="HTH_TetR"/>
</dbReference>
<dbReference type="GO" id="GO:0003700">
    <property type="term" value="F:DNA-binding transcription factor activity"/>
    <property type="evidence" value="ECO:0007669"/>
    <property type="project" value="TreeGrafter"/>
</dbReference>
<dbReference type="AlphaFoldDB" id="A0A934Q694"/>
<keyword evidence="5" id="KW-1185">Reference proteome</keyword>
<name>A0A934Q694_9MICO</name>
<evidence type="ECO:0000259" key="3">
    <source>
        <dbReference type="PROSITE" id="PS50977"/>
    </source>
</evidence>
<reference evidence="4" key="1">
    <citation type="submission" date="2020-12" db="EMBL/GenBank/DDBJ databases">
        <title>Leucobacter sp. CAS1, isolated from Chromium sludge.</title>
        <authorList>
            <person name="Xu Z."/>
        </authorList>
    </citation>
    <scope>NUCLEOTIDE SEQUENCE</scope>
    <source>
        <strain evidence="4">CSA1</strain>
    </source>
</reference>
<evidence type="ECO:0000313" key="4">
    <source>
        <dbReference type="EMBL" id="MBK0417459.1"/>
    </source>
</evidence>
<protein>
    <submittedName>
        <fullName evidence="4">TetR/AcrR family transcriptional regulator</fullName>
    </submittedName>
</protein>
<dbReference type="Gene3D" id="1.10.357.10">
    <property type="entry name" value="Tetracycline Repressor, domain 2"/>
    <property type="match status" value="1"/>
</dbReference>
<dbReference type="GO" id="GO:0000976">
    <property type="term" value="F:transcription cis-regulatory region binding"/>
    <property type="evidence" value="ECO:0007669"/>
    <property type="project" value="TreeGrafter"/>
</dbReference>
<dbReference type="InterPro" id="IPR009057">
    <property type="entry name" value="Homeodomain-like_sf"/>
</dbReference>
<feature type="domain" description="HTH tetR-type" evidence="3">
    <location>
        <begin position="16"/>
        <end position="76"/>
    </location>
</feature>
<dbReference type="InterPro" id="IPR050109">
    <property type="entry name" value="HTH-type_TetR-like_transc_reg"/>
</dbReference>
<dbReference type="PANTHER" id="PTHR30055:SF241">
    <property type="entry name" value="TRANSCRIPTIONAL REGULATORY PROTEIN"/>
    <property type="match status" value="1"/>
</dbReference>
<gene>
    <name evidence="4" type="ORF">JD276_00200</name>
</gene>
<dbReference type="EMBL" id="JAEHOH010000001">
    <property type="protein sequence ID" value="MBK0417459.1"/>
    <property type="molecule type" value="Genomic_DNA"/>
</dbReference>
<keyword evidence="1 2" id="KW-0238">DNA-binding</keyword>
<accession>A0A934Q694</accession>
<dbReference type="RefSeq" id="WP_200112575.1">
    <property type="nucleotide sequence ID" value="NZ_JAEHOH010000001.1"/>
</dbReference>